<dbReference type="PROSITE" id="PS50109">
    <property type="entry name" value="HIS_KIN"/>
    <property type="match status" value="1"/>
</dbReference>
<dbReference type="SUPFAM" id="SSF47384">
    <property type="entry name" value="Homodimeric domain of signal transducing histidine kinase"/>
    <property type="match status" value="1"/>
</dbReference>
<dbReference type="Pfam" id="PF02518">
    <property type="entry name" value="HATPase_c"/>
    <property type="match status" value="1"/>
</dbReference>
<comment type="caution">
    <text evidence="4">The sequence shown here is derived from an EMBL/GenBank/DDBJ whole genome shotgun (WGS) entry which is preliminary data.</text>
</comment>
<dbReference type="PANTHER" id="PTHR43102:SF2">
    <property type="entry name" value="GAF DOMAIN-CONTAINING PROTEIN"/>
    <property type="match status" value="1"/>
</dbReference>
<organism evidence="4 5">
    <name type="scientific">Fluviispira multicolorata</name>
    <dbReference type="NCBI Taxonomy" id="2654512"/>
    <lineage>
        <taxon>Bacteria</taxon>
        <taxon>Pseudomonadati</taxon>
        <taxon>Bdellovibrionota</taxon>
        <taxon>Oligoflexia</taxon>
        <taxon>Silvanigrellales</taxon>
        <taxon>Silvanigrellaceae</taxon>
        <taxon>Fluviispira</taxon>
    </lineage>
</organism>
<dbReference type="SUPFAM" id="SSF55874">
    <property type="entry name" value="ATPase domain of HSP90 chaperone/DNA topoisomerase II/histidine kinase"/>
    <property type="match status" value="1"/>
</dbReference>
<dbReference type="SMART" id="SM00065">
    <property type="entry name" value="GAF"/>
    <property type="match status" value="1"/>
</dbReference>
<feature type="domain" description="Histidine kinase" evidence="3">
    <location>
        <begin position="189"/>
        <end position="408"/>
    </location>
</feature>
<evidence type="ECO:0000313" key="4">
    <source>
        <dbReference type="EMBL" id="KAB8033285.1"/>
    </source>
</evidence>
<dbReference type="InterPro" id="IPR003018">
    <property type="entry name" value="GAF"/>
</dbReference>
<dbReference type="Gene3D" id="1.10.287.130">
    <property type="match status" value="1"/>
</dbReference>
<dbReference type="Pfam" id="PF01590">
    <property type="entry name" value="GAF"/>
    <property type="match status" value="1"/>
</dbReference>
<proteinExistence type="predicted"/>
<dbReference type="Gene3D" id="3.30.450.40">
    <property type="match status" value="1"/>
</dbReference>
<dbReference type="Proteomes" id="UP000442694">
    <property type="component" value="Unassembled WGS sequence"/>
</dbReference>
<keyword evidence="5" id="KW-1185">Reference proteome</keyword>
<gene>
    <name evidence="4" type="ORF">GCL57_00895</name>
</gene>
<protein>
    <recommendedName>
        <fullName evidence="2">histidine kinase</fullName>
        <ecNumber evidence="2">2.7.13.3</ecNumber>
    </recommendedName>
</protein>
<dbReference type="CDD" id="cd00082">
    <property type="entry name" value="HisKA"/>
    <property type="match status" value="1"/>
</dbReference>
<dbReference type="AlphaFoldDB" id="A0A833JEM1"/>
<evidence type="ECO:0000313" key="5">
    <source>
        <dbReference type="Proteomes" id="UP000442694"/>
    </source>
</evidence>
<dbReference type="Pfam" id="PF00512">
    <property type="entry name" value="HisKA"/>
    <property type="match status" value="1"/>
</dbReference>
<dbReference type="RefSeq" id="WP_152211373.1">
    <property type="nucleotide sequence ID" value="NZ_WFLN01000004.1"/>
</dbReference>
<evidence type="ECO:0000256" key="2">
    <source>
        <dbReference type="ARBA" id="ARBA00012438"/>
    </source>
</evidence>
<dbReference type="SMART" id="SM00388">
    <property type="entry name" value="HisKA"/>
    <property type="match status" value="1"/>
</dbReference>
<reference evidence="4 5" key="1">
    <citation type="submission" date="2019-10" db="EMBL/GenBank/DDBJ databases">
        <title>New genus of Silvanigrellaceae.</title>
        <authorList>
            <person name="Pitt A."/>
            <person name="Hahn M.W."/>
        </authorList>
    </citation>
    <scope>NUCLEOTIDE SEQUENCE [LARGE SCALE GENOMIC DNA]</scope>
    <source>
        <strain evidence="4 5">33A1-SZDP</strain>
    </source>
</reference>
<dbReference type="InterPro" id="IPR003661">
    <property type="entry name" value="HisK_dim/P_dom"/>
</dbReference>
<dbReference type="GO" id="GO:0000155">
    <property type="term" value="F:phosphorelay sensor kinase activity"/>
    <property type="evidence" value="ECO:0007669"/>
    <property type="project" value="InterPro"/>
</dbReference>
<dbReference type="InterPro" id="IPR036890">
    <property type="entry name" value="HATPase_C_sf"/>
</dbReference>
<dbReference type="PANTHER" id="PTHR43102">
    <property type="entry name" value="SLR1143 PROTEIN"/>
    <property type="match status" value="1"/>
</dbReference>
<dbReference type="Gene3D" id="3.30.565.10">
    <property type="entry name" value="Histidine kinase-like ATPase, C-terminal domain"/>
    <property type="match status" value="1"/>
</dbReference>
<comment type="catalytic activity">
    <reaction evidence="1">
        <text>ATP + protein L-histidine = ADP + protein N-phospho-L-histidine.</text>
        <dbReference type="EC" id="2.7.13.3"/>
    </reaction>
</comment>
<dbReference type="EMBL" id="WFLN01000004">
    <property type="protein sequence ID" value="KAB8033285.1"/>
    <property type="molecule type" value="Genomic_DNA"/>
</dbReference>
<dbReference type="EC" id="2.7.13.3" evidence="2"/>
<evidence type="ECO:0000259" key="3">
    <source>
        <dbReference type="PROSITE" id="PS50109"/>
    </source>
</evidence>
<dbReference type="InterPro" id="IPR005467">
    <property type="entry name" value="His_kinase_dom"/>
</dbReference>
<name>A0A833JEM1_9BACT</name>
<sequence length="410" mass="47004">MENNNTQSFEELRLQELKDYFILDTSPDVNLDNLTKIASNICQTPIALVSLIDENRQWFKAKVGLDIQETPRDISFCTHAIRQNEIFIVENPSEDERFKNNPFVTGEPFVRFYAGMPLKSHNGYNIGTLCVIDFKQNRLDENKIDLLRALSKQVINYFEIYKKNRELILLRKSIVNDEKLKIIVNLSSGISHEINNPLSIILGRIYLLENKIKNKSHFEQEEALKDLNSISIASKRISYIIESLCNFSLISDNELFKICSLSDILNQVLILCEAKIINSGIYFMIEEIPNVKINCRPINFSHAIFSIITNAYESVHFAKDKWINIKMSCIENENRNNLIIRIIDSGNGIQSDVLNNILDPNYTKKFTSPSKSLNLNLASEVISDCGGKLMLDESNENNCFMIQMPVSSEE</sequence>
<dbReference type="InterPro" id="IPR036097">
    <property type="entry name" value="HisK_dim/P_sf"/>
</dbReference>
<evidence type="ECO:0000256" key="1">
    <source>
        <dbReference type="ARBA" id="ARBA00000085"/>
    </source>
</evidence>
<dbReference type="InterPro" id="IPR003594">
    <property type="entry name" value="HATPase_dom"/>
</dbReference>
<dbReference type="InterPro" id="IPR029016">
    <property type="entry name" value="GAF-like_dom_sf"/>
</dbReference>
<dbReference type="SUPFAM" id="SSF55781">
    <property type="entry name" value="GAF domain-like"/>
    <property type="match status" value="1"/>
</dbReference>
<accession>A0A833JEM1</accession>